<dbReference type="PANTHER" id="PTHR12526:SF510">
    <property type="entry name" value="D-INOSITOL 3-PHOSPHATE GLYCOSYLTRANSFERASE"/>
    <property type="match status" value="1"/>
</dbReference>
<gene>
    <name evidence="5" type="ORF">B277_04789</name>
    <name evidence="6" type="ORF">CWN80_04835</name>
</gene>
<evidence type="ECO:0000313" key="8">
    <source>
        <dbReference type="Proteomes" id="UP000288711"/>
    </source>
</evidence>
<dbReference type="EMBL" id="PIPF01000004">
    <property type="protein sequence ID" value="RWU84475.1"/>
    <property type="molecule type" value="Genomic_DNA"/>
</dbReference>
<name>K1E946_9MICO</name>
<proteinExistence type="predicted"/>
<evidence type="ECO:0000256" key="2">
    <source>
        <dbReference type="ARBA" id="ARBA00022679"/>
    </source>
</evidence>
<dbReference type="PATRIC" id="fig|1210046.3.peg.929"/>
<dbReference type="EMBL" id="ALWX01000017">
    <property type="protein sequence ID" value="EKA61952.1"/>
    <property type="molecule type" value="Genomic_DNA"/>
</dbReference>
<sequence>MRILHVVSLVDPDGAFGGPLRVAMNQANALRAAGHDVVVAAGARGWEGELPTHFGDDPVTLFPAHQALPGTGFAGLVSPGLLAWLRRWAPTADVVHLHLARDLVTLPAGRLLKALGLPYVAQTHGMIDASDSPLVPPLDAGLTRPVLRGARAVFALTELERSDLEEVVPGLGGITVLHNGVPETSLRADPVGAREVLFLARVAPRKRPAVFVAAAQIAAREHPDVTFTVCGPDEGEGDALRAALATDDADGRITYEGAVAPEATLERMTRAAAYVLPAVEEPYGMTVVEAMSVGLPTVVMSDCGLAGAVAETGGEVVTGLEAQPLADAMSRLLADPQRRATAGAAGVAWVREHVTMESVVERLLDAYRAASR</sequence>
<organism evidence="5 7">
    <name type="scientific">Janibacter hoylei PVAS-1</name>
    <dbReference type="NCBI Taxonomy" id="1210046"/>
    <lineage>
        <taxon>Bacteria</taxon>
        <taxon>Bacillati</taxon>
        <taxon>Actinomycetota</taxon>
        <taxon>Actinomycetes</taxon>
        <taxon>Micrococcales</taxon>
        <taxon>Intrasporangiaceae</taxon>
        <taxon>Janibacter</taxon>
    </lineage>
</organism>
<dbReference type="Proteomes" id="UP000288711">
    <property type="component" value="Unassembled WGS sequence"/>
</dbReference>
<reference evidence="6" key="3">
    <citation type="submission" date="2017-11" db="EMBL/GenBank/DDBJ databases">
        <authorList>
            <person name="Seuylemezian A."/>
            <person name="Cooper K."/>
            <person name="Vaishampayan P."/>
        </authorList>
    </citation>
    <scope>NUCLEOTIDE SEQUENCE</scope>
    <source>
        <strain evidence="6">PVAS-1</strain>
    </source>
</reference>
<dbReference type="Pfam" id="PF00534">
    <property type="entry name" value="Glycos_transf_1"/>
    <property type="match status" value="1"/>
</dbReference>
<dbReference type="AlphaFoldDB" id="K1E946"/>
<dbReference type="Gene3D" id="3.40.50.2000">
    <property type="entry name" value="Glycogen Phosphorylase B"/>
    <property type="match status" value="2"/>
</dbReference>
<dbReference type="Pfam" id="PF13579">
    <property type="entry name" value="Glyco_trans_4_4"/>
    <property type="match status" value="1"/>
</dbReference>
<dbReference type="Proteomes" id="UP000004474">
    <property type="component" value="Unassembled WGS sequence"/>
</dbReference>
<accession>K1E946</accession>
<dbReference type="InterPro" id="IPR028098">
    <property type="entry name" value="Glyco_trans_4-like_N"/>
</dbReference>
<dbReference type="STRING" id="1210046.B277_04789"/>
<dbReference type="eggNOG" id="COG0438">
    <property type="taxonomic scope" value="Bacteria"/>
</dbReference>
<evidence type="ECO:0000259" key="3">
    <source>
        <dbReference type="Pfam" id="PF00534"/>
    </source>
</evidence>
<evidence type="ECO:0000259" key="4">
    <source>
        <dbReference type="Pfam" id="PF13579"/>
    </source>
</evidence>
<protein>
    <submittedName>
        <fullName evidence="6">Glycosyl transferase</fullName>
    </submittedName>
    <submittedName>
        <fullName evidence="5">Glycosyltransferase</fullName>
    </submittedName>
</protein>
<evidence type="ECO:0000256" key="1">
    <source>
        <dbReference type="ARBA" id="ARBA00022676"/>
    </source>
</evidence>
<evidence type="ECO:0000313" key="6">
    <source>
        <dbReference type="EMBL" id="RWU84475.1"/>
    </source>
</evidence>
<comment type="caution">
    <text evidence="5">The sequence shown here is derived from an EMBL/GenBank/DDBJ whole genome shotgun (WGS) entry which is preliminary data.</text>
</comment>
<reference evidence="5 7" key="2">
    <citation type="journal article" date="2012" name="J. Bacteriol.">
        <title>Genome Sequence of Janibacter hoylei MTCC8307, Isolated from the Stratospheric Air.</title>
        <authorList>
            <person name="Pawar S.P."/>
            <person name="Dhotre D.P."/>
            <person name="Shetty S.A."/>
            <person name="Chowdhury S.P."/>
            <person name="Chaudhari B.L."/>
            <person name="Shouche Y.S."/>
        </authorList>
    </citation>
    <scope>NUCLEOTIDE SEQUENCE [LARGE SCALE GENOMIC DNA]</scope>
    <source>
        <strain evidence="5 7">PVAS-1</strain>
    </source>
</reference>
<dbReference type="InterPro" id="IPR001296">
    <property type="entry name" value="Glyco_trans_1"/>
</dbReference>
<feature type="domain" description="Glycosyltransferase subfamily 4-like N-terminal" evidence="4">
    <location>
        <begin position="17"/>
        <end position="180"/>
    </location>
</feature>
<dbReference type="OrthoDB" id="9801573at2"/>
<dbReference type="GO" id="GO:0016757">
    <property type="term" value="F:glycosyltransferase activity"/>
    <property type="evidence" value="ECO:0007669"/>
    <property type="project" value="UniProtKB-KW"/>
</dbReference>
<dbReference type="SUPFAM" id="SSF53756">
    <property type="entry name" value="UDP-Glycosyltransferase/glycogen phosphorylase"/>
    <property type="match status" value="1"/>
</dbReference>
<feature type="domain" description="Glycosyl transferase family 1" evidence="3">
    <location>
        <begin position="193"/>
        <end position="345"/>
    </location>
</feature>
<dbReference type="RefSeq" id="WP_007925663.1">
    <property type="nucleotide sequence ID" value="NZ_ALWX01000017.1"/>
</dbReference>
<dbReference type="PANTHER" id="PTHR12526">
    <property type="entry name" value="GLYCOSYLTRANSFERASE"/>
    <property type="match status" value="1"/>
</dbReference>
<evidence type="ECO:0000313" key="5">
    <source>
        <dbReference type="EMBL" id="EKA61952.1"/>
    </source>
</evidence>
<keyword evidence="8" id="KW-1185">Reference proteome</keyword>
<reference evidence="6 8" key="1">
    <citation type="journal article" date="2009" name="Int. J. Syst. Evol. Microbiol.">
        <title>Janibacter hoylei sp. nov., Bacillus isronensis sp. nov. and Bacillus aryabhattai sp. nov., isolated from cryotubes used for collecting air from the upper atmosphere.</title>
        <authorList>
            <person name="Shivaji S."/>
            <person name="Chaturvedi P."/>
            <person name="Begum Z."/>
            <person name="Pindi P.K."/>
            <person name="Manorama R."/>
            <person name="Padmanaban D.A."/>
            <person name="Shouche Y.S."/>
            <person name="Pawar S."/>
            <person name="Vaishampayan P."/>
            <person name="Dutt C.B."/>
            <person name="Datta G.N."/>
            <person name="Manchanda R.K."/>
            <person name="Rao U.R."/>
            <person name="Bhargava P.M."/>
            <person name="Narlikar J.V."/>
        </authorList>
    </citation>
    <scope>NUCLEOTIDE SEQUENCE [LARGE SCALE GENOMIC DNA]</scope>
    <source>
        <strain evidence="6 8">PVAS-1</strain>
    </source>
</reference>
<evidence type="ECO:0000313" key="7">
    <source>
        <dbReference type="Proteomes" id="UP000004474"/>
    </source>
</evidence>
<keyword evidence="2 5" id="KW-0808">Transferase</keyword>
<keyword evidence="1" id="KW-0328">Glycosyltransferase</keyword>